<feature type="domain" description="Nephrocystin 3-like N-terminal" evidence="2">
    <location>
        <begin position="69"/>
        <end position="233"/>
    </location>
</feature>
<dbReference type="AlphaFoldDB" id="A0A9P5YAC3"/>
<dbReference type="EMBL" id="MU150257">
    <property type="protein sequence ID" value="KAF9464060.1"/>
    <property type="molecule type" value="Genomic_DNA"/>
</dbReference>
<gene>
    <name evidence="3" type="ORF">BDZ94DRAFT_1308314</name>
</gene>
<evidence type="ECO:0000313" key="3">
    <source>
        <dbReference type="EMBL" id="KAF9464060.1"/>
    </source>
</evidence>
<dbReference type="Proteomes" id="UP000807353">
    <property type="component" value="Unassembled WGS sequence"/>
</dbReference>
<comment type="caution">
    <text evidence="3">The sequence shown here is derived from an EMBL/GenBank/DDBJ whole genome shotgun (WGS) entry which is preliminary data.</text>
</comment>
<evidence type="ECO:0000313" key="4">
    <source>
        <dbReference type="Proteomes" id="UP000807353"/>
    </source>
</evidence>
<dbReference type="InterPro" id="IPR056884">
    <property type="entry name" value="NPHP3-like_N"/>
</dbReference>
<evidence type="ECO:0000256" key="1">
    <source>
        <dbReference type="ARBA" id="ARBA00022737"/>
    </source>
</evidence>
<dbReference type="InterPro" id="IPR027417">
    <property type="entry name" value="P-loop_NTPase"/>
</dbReference>
<evidence type="ECO:0000259" key="2">
    <source>
        <dbReference type="Pfam" id="PF24883"/>
    </source>
</evidence>
<proteinExistence type="predicted"/>
<protein>
    <recommendedName>
        <fullName evidence="2">Nephrocystin 3-like N-terminal domain-containing protein</fullName>
    </recommendedName>
</protein>
<dbReference type="Pfam" id="PF24883">
    <property type="entry name" value="NPHP3_N"/>
    <property type="match status" value="1"/>
</dbReference>
<dbReference type="Gene3D" id="3.40.50.300">
    <property type="entry name" value="P-loop containing nucleotide triphosphate hydrolases"/>
    <property type="match status" value="1"/>
</dbReference>
<dbReference type="PANTHER" id="PTHR10039:SF17">
    <property type="entry name" value="FUNGAL STAND N-TERMINAL GOODBYE DOMAIN-CONTAINING PROTEIN-RELATED"/>
    <property type="match status" value="1"/>
</dbReference>
<dbReference type="PANTHER" id="PTHR10039">
    <property type="entry name" value="AMELOGENIN"/>
    <property type="match status" value="1"/>
</dbReference>
<accession>A0A9P5YAC3</accession>
<sequence>MFSDLRDAYFDSSTLNNVAGNFNVYHGNKDTVLNILKNHVAAGALHNSGERFDSPKCHPGTRIAVLKKIGDWYRNKEASTPHVMWLYGAAGAGKSSIAQSMAEECHKLHTLAASFFFSRTAPGRNNSNRLMATIAYQVAQEISDTQPHIQQAIEKDPMIFSKSMETQLHHLVVEPLLHLVNSNSSIDESWPKLFIIDGLDECNGRETQQAIIHCFASALTQQTLPLYVLISSRSEQPIREVFSQPDRHWEYTPLVLDHEYQPDEDIALFLKANFSKIRSTHALKGSLPETWPSDSDIEALVQKSSGQFIFASTVMRYIRSPRHQPIHRLETILGLRRCGGPTPFAELDALYMHILQATEEDQYDTIMRIFGLLVCKGSGFLTYRMDKQSEIEGFLNLEFGHIYLALADCYSIVHLPPPEAGKSQVIRFLHASMSDFLLDPDRSHRFYLDQGKVHADLVRACIRGVGSLSKLF</sequence>
<keyword evidence="4" id="KW-1185">Reference proteome</keyword>
<organism evidence="3 4">
    <name type="scientific">Collybia nuda</name>
    <dbReference type="NCBI Taxonomy" id="64659"/>
    <lineage>
        <taxon>Eukaryota</taxon>
        <taxon>Fungi</taxon>
        <taxon>Dikarya</taxon>
        <taxon>Basidiomycota</taxon>
        <taxon>Agaricomycotina</taxon>
        <taxon>Agaricomycetes</taxon>
        <taxon>Agaricomycetidae</taxon>
        <taxon>Agaricales</taxon>
        <taxon>Tricholomatineae</taxon>
        <taxon>Clitocybaceae</taxon>
        <taxon>Collybia</taxon>
    </lineage>
</organism>
<name>A0A9P5YAC3_9AGAR</name>
<reference evidence="3" key="1">
    <citation type="submission" date="2020-11" db="EMBL/GenBank/DDBJ databases">
        <authorList>
            <consortium name="DOE Joint Genome Institute"/>
            <person name="Ahrendt S."/>
            <person name="Riley R."/>
            <person name="Andreopoulos W."/>
            <person name="Labutti K."/>
            <person name="Pangilinan J."/>
            <person name="Ruiz-Duenas F.J."/>
            <person name="Barrasa J.M."/>
            <person name="Sanchez-Garcia M."/>
            <person name="Camarero S."/>
            <person name="Miyauchi S."/>
            <person name="Serrano A."/>
            <person name="Linde D."/>
            <person name="Babiker R."/>
            <person name="Drula E."/>
            <person name="Ayuso-Fernandez I."/>
            <person name="Pacheco R."/>
            <person name="Padilla G."/>
            <person name="Ferreira P."/>
            <person name="Barriuso J."/>
            <person name="Kellner H."/>
            <person name="Castanera R."/>
            <person name="Alfaro M."/>
            <person name="Ramirez L."/>
            <person name="Pisabarro A.G."/>
            <person name="Kuo A."/>
            <person name="Tritt A."/>
            <person name="Lipzen A."/>
            <person name="He G."/>
            <person name="Yan M."/>
            <person name="Ng V."/>
            <person name="Cullen D."/>
            <person name="Martin F."/>
            <person name="Rosso M.-N."/>
            <person name="Henrissat B."/>
            <person name="Hibbett D."/>
            <person name="Martinez A.T."/>
            <person name="Grigoriev I.V."/>
        </authorList>
    </citation>
    <scope>NUCLEOTIDE SEQUENCE</scope>
    <source>
        <strain evidence="3">CBS 247.69</strain>
    </source>
</reference>
<keyword evidence="1" id="KW-0677">Repeat</keyword>
<dbReference type="SUPFAM" id="SSF52540">
    <property type="entry name" value="P-loop containing nucleoside triphosphate hydrolases"/>
    <property type="match status" value="1"/>
</dbReference>
<dbReference type="OrthoDB" id="4760524at2759"/>